<gene>
    <name evidence="3" type="ORF">XENOCAPTIV_030132</name>
</gene>
<dbReference type="InterPro" id="IPR003961">
    <property type="entry name" value="FN3_dom"/>
</dbReference>
<comment type="caution">
    <text evidence="3">The sequence shown here is derived from an EMBL/GenBank/DDBJ whole genome shotgun (WGS) entry which is preliminary data.</text>
</comment>
<dbReference type="CDD" id="cd00063">
    <property type="entry name" value="FN3"/>
    <property type="match status" value="1"/>
</dbReference>
<dbReference type="SMART" id="SM00060">
    <property type="entry name" value="FN3"/>
    <property type="match status" value="1"/>
</dbReference>
<evidence type="ECO:0000313" key="4">
    <source>
        <dbReference type="Proteomes" id="UP001434883"/>
    </source>
</evidence>
<dbReference type="Proteomes" id="UP001434883">
    <property type="component" value="Unassembled WGS sequence"/>
</dbReference>
<sequence>KPDSPTDLELTDQMERSVQLTWIPGDENNRFQSNGPGLEYKVQWRQKDVEDDWTSKNVVNVSQLIVSGTPTYVPYEIKVQAFNDYGNGPEPAVVIGFSGEDRK</sequence>
<dbReference type="Pfam" id="PF00041">
    <property type="entry name" value="fn3"/>
    <property type="match status" value="1"/>
</dbReference>
<evidence type="ECO:0000256" key="1">
    <source>
        <dbReference type="ARBA" id="ARBA00023157"/>
    </source>
</evidence>
<accession>A0ABV0REA5</accession>
<dbReference type="PROSITE" id="PS50853">
    <property type="entry name" value="FN3"/>
    <property type="match status" value="1"/>
</dbReference>
<dbReference type="EMBL" id="JAHRIN010042921">
    <property type="protein sequence ID" value="MEQ2206493.1"/>
    <property type="molecule type" value="Genomic_DNA"/>
</dbReference>
<organism evidence="3 4">
    <name type="scientific">Xenoophorus captivus</name>
    <dbReference type="NCBI Taxonomy" id="1517983"/>
    <lineage>
        <taxon>Eukaryota</taxon>
        <taxon>Metazoa</taxon>
        <taxon>Chordata</taxon>
        <taxon>Craniata</taxon>
        <taxon>Vertebrata</taxon>
        <taxon>Euteleostomi</taxon>
        <taxon>Actinopterygii</taxon>
        <taxon>Neopterygii</taxon>
        <taxon>Teleostei</taxon>
        <taxon>Neoteleostei</taxon>
        <taxon>Acanthomorphata</taxon>
        <taxon>Ovalentaria</taxon>
        <taxon>Atherinomorphae</taxon>
        <taxon>Cyprinodontiformes</taxon>
        <taxon>Goodeidae</taxon>
        <taxon>Xenoophorus</taxon>
    </lineage>
</organism>
<proteinExistence type="predicted"/>
<dbReference type="PANTHER" id="PTHR44170">
    <property type="entry name" value="PROTEIN SIDEKICK"/>
    <property type="match status" value="1"/>
</dbReference>
<dbReference type="Gene3D" id="2.60.40.10">
    <property type="entry name" value="Immunoglobulins"/>
    <property type="match status" value="1"/>
</dbReference>
<dbReference type="PANTHER" id="PTHR44170:SF15">
    <property type="entry name" value="NEURONAL CELL ADHESION MOLECULE"/>
    <property type="match status" value="1"/>
</dbReference>
<dbReference type="InterPro" id="IPR013783">
    <property type="entry name" value="Ig-like_fold"/>
</dbReference>
<feature type="domain" description="Fibronectin type-III" evidence="2">
    <location>
        <begin position="4"/>
        <end position="101"/>
    </location>
</feature>
<dbReference type="InterPro" id="IPR036116">
    <property type="entry name" value="FN3_sf"/>
</dbReference>
<dbReference type="SUPFAM" id="SSF49265">
    <property type="entry name" value="Fibronectin type III"/>
    <property type="match status" value="1"/>
</dbReference>
<feature type="non-terminal residue" evidence="3">
    <location>
        <position position="1"/>
    </location>
</feature>
<protein>
    <recommendedName>
        <fullName evidence="2">Fibronectin type-III domain-containing protein</fullName>
    </recommendedName>
</protein>
<evidence type="ECO:0000313" key="3">
    <source>
        <dbReference type="EMBL" id="MEQ2206493.1"/>
    </source>
</evidence>
<keyword evidence="4" id="KW-1185">Reference proteome</keyword>
<keyword evidence="1" id="KW-1015">Disulfide bond</keyword>
<evidence type="ECO:0000259" key="2">
    <source>
        <dbReference type="PROSITE" id="PS50853"/>
    </source>
</evidence>
<name>A0ABV0REA5_9TELE</name>
<reference evidence="3 4" key="1">
    <citation type="submission" date="2021-06" db="EMBL/GenBank/DDBJ databases">
        <authorList>
            <person name="Palmer J.M."/>
        </authorList>
    </citation>
    <scope>NUCLEOTIDE SEQUENCE [LARGE SCALE GENOMIC DNA]</scope>
    <source>
        <strain evidence="3 4">XC_2019</strain>
        <tissue evidence="3">Muscle</tissue>
    </source>
</reference>